<dbReference type="GO" id="GO:0015141">
    <property type="term" value="F:succinate transmembrane transporter activity"/>
    <property type="evidence" value="ECO:0007669"/>
    <property type="project" value="UniProtKB-ARBA"/>
</dbReference>
<feature type="transmembrane region" description="Helical" evidence="6">
    <location>
        <begin position="32"/>
        <end position="49"/>
    </location>
</feature>
<dbReference type="PANTHER" id="PTHR10283">
    <property type="entry name" value="SOLUTE CARRIER FAMILY 13 MEMBER"/>
    <property type="match status" value="1"/>
</dbReference>
<evidence type="ECO:0000256" key="4">
    <source>
        <dbReference type="ARBA" id="ARBA00022989"/>
    </source>
</evidence>
<evidence type="ECO:0000256" key="3">
    <source>
        <dbReference type="ARBA" id="ARBA00022692"/>
    </source>
</evidence>
<dbReference type="Proteomes" id="UP000193396">
    <property type="component" value="Unassembled WGS sequence"/>
</dbReference>
<keyword evidence="5 6" id="KW-0472">Membrane</keyword>
<evidence type="ECO:0000256" key="6">
    <source>
        <dbReference type="SAM" id="Phobius"/>
    </source>
</evidence>
<gene>
    <name evidence="7" type="ORF">TALK_20950</name>
</gene>
<feature type="transmembrane region" description="Helical" evidence="6">
    <location>
        <begin position="141"/>
        <end position="159"/>
    </location>
</feature>
<dbReference type="PROSITE" id="PS01271">
    <property type="entry name" value="NA_SULFATE"/>
    <property type="match status" value="1"/>
</dbReference>
<feature type="transmembrane region" description="Helical" evidence="6">
    <location>
        <begin position="386"/>
        <end position="403"/>
    </location>
</feature>
<feature type="transmembrane region" description="Helical" evidence="6">
    <location>
        <begin position="265"/>
        <end position="287"/>
    </location>
</feature>
<evidence type="ECO:0000313" key="8">
    <source>
        <dbReference type="Proteomes" id="UP000193396"/>
    </source>
</evidence>
<comment type="subcellular location">
    <subcellularLocation>
        <location evidence="1">Membrane</location>
        <topology evidence="1">Multi-pass membrane protein</topology>
    </subcellularLocation>
</comment>
<feature type="transmembrane region" description="Helical" evidence="6">
    <location>
        <begin position="222"/>
        <end position="245"/>
    </location>
</feature>
<feature type="transmembrane region" description="Helical" evidence="6">
    <location>
        <begin position="346"/>
        <end position="365"/>
    </location>
</feature>
<organism evidence="7 8">
    <name type="scientific">Thalassospira alkalitolerans</name>
    <dbReference type="NCBI Taxonomy" id="1293890"/>
    <lineage>
        <taxon>Bacteria</taxon>
        <taxon>Pseudomonadati</taxon>
        <taxon>Pseudomonadota</taxon>
        <taxon>Alphaproteobacteria</taxon>
        <taxon>Rhodospirillales</taxon>
        <taxon>Thalassospiraceae</taxon>
        <taxon>Thalassospira</taxon>
    </lineage>
</organism>
<dbReference type="PANTHER" id="PTHR10283:SF82">
    <property type="entry name" value="SOLUTE CARRIER FAMILY 13 MEMBER 2"/>
    <property type="match status" value="1"/>
</dbReference>
<keyword evidence="2" id="KW-0813">Transport</keyword>
<proteinExistence type="predicted"/>
<dbReference type="NCBIfam" id="TIGR00785">
    <property type="entry name" value="dass"/>
    <property type="match status" value="1"/>
</dbReference>
<comment type="caution">
    <text evidence="7">The sequence shown here is derived from an EMBL/GenBank/DDBJ whole genome shotgun (WGS) entry which is preliminary data.</text>
</comment>
<evidence type="ECO:0000313" key="7">
    <source>
        <dbReference type="EMBL" id="OSQ43016.1"/>
    </source>
</evidence>
<dbReference type="AlphaFoldDB" id="A0A1Y2L7S1"/>
<dbReference type="OrthoDB" id="9766267at2"/>
<dbReference type="InterPro" id="IPR031312">
    <property type="entry name" value="Na/sul_symport_CS"/>
</dbReference>
<keyword evidence="8" id="KW-1185">Reference proteome</keyword>
<dbReference type="EMBL" id="JFKB01000027">
    <property type="protein sequence ID" value="OSQ43016.1"/>
    <property type="molecule type" value="Genomic_DNA"/>
</dbReference>
<evidence type="ECO:0000256" key="2">
    <source>
        <dbReference type="ARBA" id="ARBA00022448"/>
    </source>
</evidence>
<keyword evidence="4 6" id="KW-1133">Transmembrane helix</keyword>
<feature type="transmembrane region" description="Helical" evidence="6">
    <location>
        <begin position="423"/>
        <end position="454"/>
    </location>
</feature>
<dbReference type="Pfam" id="PF00939">
    <property type="entry name" value="Na_sulph_symp"/>
    <property type="match status" value="1"/>
</dbReference>
<feature type="transmembrane region" description="Helical" evidence="6">
    <location>
        <begin position="506"/>
        <end position="530"/>
    </location>
</feature>
<feature type="transmembrane region" description="Helical" evidence="6">
    <location>
        <begin position="323"/>
        <end position="340"/>
    </location>
</feature>
<dbReference type="GO" id="GO:0005886">
    <property type="term" value="C:plasma membrane"/>
    <property type="evidence" value="ECO:0007669"/>
    <property type="project" value="TreeGrafter"/>
</dbReference>
<evidence type="ECO:0000256" key="1">
    <source>
        <dbReference type="ARBA" id="ARBA00004141"/>
    </source>
</evidence>
<reference evidence="7 8" key="1">
    <citation type="submission" date="2014-03" db="EMBL/GenBank/DDBJ databases">
        <title>The draft genome sequence of Thalassospira alkalitolerans JCM 18968.</title>
        <authorList>
            <person name="Lai Q."/>
            <person name="Shao Z."/>
        </authorList>
    </citation>
    <scope>NUCLEOTIDE SEQUENCE [LARGE SCALE GENOMIC DNA]</scope>
    <source>
        <strain evidence="7 8">JCM 18968</strain>
    </source>
</reference>
<feature type="transmembrane region" description="Helical" evidence="6">
    <location>
        <begin position="79"/>
        <end position="98"/>
    </location>
</feature>
<evidence type="ECO:0000256" key="5">
    <source>
        <dbReference type="ARBA" id="ARBA00023136"/>
    </source>
</evidence>
<protein>
    <submittedName>
        <fullName evidence="7">Anion transporter</fullName>
    </submittedName>
</protein>
<dbReference type="RefSeq" id="WP_085621121.1">
    <property type="nucleotide sequence ID" value="NZ_JFKB01000027.1"/>
</dbReference>
<sequence length="531" mass="55436">MIRFPLIDRLQISSTGANPASPRRPGALRRQIGLWGGVLVFVAMMVMTPPSGMGMVAWHAAALAALMAVWWLSEAIPIAATALVPVALAPMLGLAPVGQVTQHYANPLLFMFLGGFVIAIAMERWNLHRRIALLILKRVGFCPRALVGGFIAATAFLSMWVSNTATATMMLPIALSIINLLKDQQAKAPDVTGVVAEPGEAKDAVKAGDPDIEQLDPSTRNFAMALLFGIAFGASIGGIGTLIGTPPNALLAGYLASNFDIAIGFGQWMVLGVPFAAVLLVLCWVVLTRFVYPQADDLPAAACAALERDIATLGPMSRGEKSVAIVFVATASLWLLRPLIEVALPALPISDASIAMLAAIVLFALPVNARENVHVLDWKATLRLPWGVLLLVGGGLALGAMINDSGLAVWVAGNAGALPDLPVFVQITLIAAMVILISHLTSNTATAATFLPLVATYALGEGIDPLLLAVPVALAASCAFMLPVATPPNAIVFASGYLTVGDMVRAGAVVNLIGLVLLVLFSILLVPILFG</sequence>
<accession>A0A1Y2L7S1</accession>
<keyword evidence="3 6" id="KW-0812">Transmembrane</keyword>
<feature type="transmembrane region" description="Helical" evidence="6">
    <location>
        <begin position="104"/>
        <end position="121"/>
    </location>
</feature>
<dbReference type="InterPro" id="IPR001898">
    <property type="entry name" value="SLC13A/DASS"/>
</dbReference>
<dbReference type="STRING" id="1293890.TALK_20950"/>
<name>A0A1Y2L7S1_9PROT</name>